<name>A0A1F5XZQ2_9BACT</name>
<evidence type="ECO:0000313" key="2">
    <source>
        <dbReference type="Proteomes" id="UP000178894"/>
    </source>
</evidence>
<reference evidence="1 2" key="1">
    <citation type="journal article" date="2016" name="Nat. Commun.">
        <title>Thousands of microbial genomes shed light on interconnected biogeochemical processes in an aquifer system.</title>
        <authorList>
            <person name="Anantharaman K."/>
            <person name="Brown C.T."/>
            <person name="Hug L.A."/>
            <person name="Sharon I."/>
            <person name="Castelle C.J."/>
            <person name="Probst A.J."/>
            <person name="Thomas B.C."/>
            <person name="Singh A."/>
            <person name="Wilkins M.J."/>
            <person name="Karaoz U."/>
            <person name="Brodie E.L."/>
            <person name="Williams K.H."/>
            <person name="Hubbard S.S."/>
            <person name="Banfield J.F."/>
        </authorList>
    </citation>
    <scope>NUCLEOTIDE SEQUENCE [LARGE SCALE GENOMIC DNA]</scope>
</reference>
<proteinExistence type="predicted"/>
<dbReference type="STRING" id="1798364.A3G54_01705"/>
<organism evidence="1 2">
    <name type="scientific">Candidatus Giovannonibacteria bacterium RIFCSPLOWO2_12_FULL_44_15</name>
    <dbReference type="NCBI Taxonomy" id="1798364"/>
    <lineage>
        <taxon>Bacteria</taxon>
        <taxon>Candidatus Giovannoniibacteriota</taxon>
    </lineage>
</organism>
<sequence>MQVALSDHKGKWKGWRTVYGMVPGTNAKHPIRILPPAVDAAEGNQEFSFETTGFGDKIYNVDKMKAYAQKLPVTLLPLRKLAHAADIDNYYWIDRDDNKLGPFQMLEDWEYAKKVSAWRDHVRGIERANLKDPIWAIERGHRLIVINGMHRLTRALLGKEWDRSCLSHDRVIKSISYAAKNWSNWNWNGGGASRKIL</sequence>
<dbReference type="AlphaFoldDB" id="A0A1F5XZQ2"/>
<gene>
    <name evidence="1" type="ORF">A3G54_01705</name>
</gene>
<protein>
    <submittedName>
        <fullName evidence="1">Uncharacterized protein</fullName>
    </submittedName>
</protein>
<dbReference type="Proteomes" id="UP000178894">
    <property type="component" value="Unassembled WGS sequence"/>
</dbReference>
<accession>A0A1F5XZQ2</accession>
<comment type="caution">
    <text evidence="1">The sequence shown here is derived from an EMBL/GenBank/DDBJ whole genome shotgun (WGS) entry which is preliminary data.</text>
</comment>
<evidence type="ECO:0000313" key="1">
    <source>
        <dbReference type="EMBL" id="OGF93398.1"/>
    </source>
</evidence>
<dbReference type="EMBL" id="MFIQ01000019">
    <property type="protein sequence ID" value="OGF93398.1"/>
    <property type="molecule type" value="Genomic_DNA"/>
</dbReference>